<evidence type="ECO:0000256" key="1">
    <source>
        <dbReference type="SAM" id="MobiDB-lite"/>
    </source>
</evidence>
<dbReference type="EMBL" id="KQ242722">
    <property type="protein sequence ID" value="KNC77470.1"/>
    <property type="molecule type" value="Genomic_DNA"/>
</dbReference>
<feature type="region of interest" description="Disordered" evidence="1">
    <location>
        <begin position="433"/>
        <end position="462"/>
    </location>
</feature>
<feature type="compositionally biased region" description="Polar residues" evidence="1">
    <location>
        <begin position="29"/>
        <end position="48"/>
    </location>
</feature>
<dbReference type="RefSeq" id="XP_014151372.1">
    <property type="nucleotide sequence ID" value="XM_014295897.1"/>
</dbReference>
<feature type="region of interest" description="Disordered" evidence="1">
    <location>
        <begin position="132"/>
        <end position="161"/>
    </location>
</feature>
<dbReference type="AlphaFoldDB" id="A0A0L0FL25"/>
<feature type="compositionally biased region" description="Basic and acidic residues" evidence="1">
    <location>
        <begin position="142"/>
        <end position="160"/>
    </location>
</feature>
<proteinExistence type="predicted"/>
<name>A0A0L0FL25_9EUKA</name>
<organism evidence="2 3">
    <name type="scientific">Sphaeroforma arctica JP610</name>
    <dbReference type="NCBI Taxonomy" id="667725"/>
    <lineage>
        <taxon>Eukaryota</taxon>
        <taxon>Ichthyosporea</taxon>
        <taxon>Ichthyophonida</taxon>
        <taxon>Sphaeroforma</taxon>
    </lineage>
</organism>
<keyword evidence="3" id="KW-1185">Reference proteome</keyword>
<feature type="region of interest" description="Disordered" evidence="1">
    <location>
        <begin position="23"/>
        <end position="55"/>
    </location>
</feature>
<reference evidence="2 3" key="1">
    <citation type="submission" date="2011-02" db="EMBL/GenBank/DDBJ databases">
        <title>The Genome Sequence of Sphaeroforma arctica JP610.</title>
        <authorList>
            <consortium name="The Broad Institute Genome Sequencing Platform"/>
            <person name="Russ C."/>
            <person name="Cuomo C."/>
            <person name="Young S.K."/>
            <person name="Zeng Q."/>
            <person name="Gargeya S."/>
            <person name="Alvarado L."/>
            <person name="Berlin A."/>
            <person name="Chapman S.B."/>
            <person name="Chen Z."/>
            <person name="Freedman E."/>
            <person name="Gellesch M."/>
            <person name="Goldberg J."/>
            <person name="Griggs A."/>
            <person name="Gujja S."/>
            <person name="Heilman E."/>
            <person name="Heiman D."/>
            <person name="Howarth C."/>
            <person name="Mehta T."/>
            <person name="Neiman D."/>
            <person name="Pearson M."/>
            <person name="Roberts A."/>
            <person name="Saif S."/>
            <person name="Shea T."/>
            <person name="Shenoy N."/>
            <person name="Sisk P."/>
            <person name="Stolte C."/>
            <person name="Sykes S."/>
            <person name="White J."/>
            <person name="Yandava C."/>
            <person name="Burger G."/>
            <person name="Gray M.W."/>
            <person name="Holland P.W.H."/>
            <person name="King N."/>
            <person name="Lang F.B.F."/>
            <person name="Roger A.J."/>
            <person name="Ruiz-Trillo I."/>
            <person name="Haas B."/>
            <person name="Nusbaum C."/>
            <person name="Birren B."/>
        </authorList>
    </citation>
    <scope>NUCLEOTIDE SEQUENCE [LARGE SCALE GENOMIC DNA]</scope>
    <source>
        <strain evidence="2 3">JP610</strain>
    </source>
</reference>
<protein>
    <submittedName>
        <fullName evidence="2">Uncharacterized protein</fullName>
    </submittedName>
</protein>
<gene>
    <name evidence="2" type="ORF">SARC_10068</name>
</gene>
<feature type="compositionally biased region" description="Polar residues" evidence="1">
    <location>
        <begin position="438"/>
        <end position="462"/>
    </location>
</feature>
<dbReference type="GeneID" id="25910572"/>
<evidence type="ECO:0000313" key="3">
    <source>
        <dbReference type="Proteomes" id="UP000054560"/>
    </source>
</evidence>
<dbReference type="Proteomes" id="UP000054560">
    <property type="component" value="Unassembled WGS sequence"/>
</dbReference>
<evidence type="ECO:0000313" key="2">
    <source>
        <dbReference type="EMBL" id="KNC77470.1"/>
    </source>
</evidence>
<sequence length="618" mass="67910">MIATAASTPKVLKIVVKKTAHCKLDQSGPKRSQPTCTPGEAPSNTSGTDVRPVNNEDSADVRKAGMIKTRSSFHTIASGSRSLRVTKKLQSDVNRTVSLVSLVNPNRIGDSHKDRIKGVDTDAENQIMSSGAACTEPIPETNRAEHPNTGPEKVKSENKRSWGSKIRASASFFHHDRSHHGRTELPTPEDSLWVEDGQVEDDPIEHKKDNRALRRWWRSCRTRGINTLAHSSPSDKPKATTDSVKVDNFRKTNGMCNSAYQPQVGRLHTTKNGSSPTASPVVSPRTKLAMADLRSARTEHRHSLQSKQQQYLALINMYDSGEFRNLLSLSPVAEKKPDCARRRKLQQLAEQQLIKQCAAQQRLIDSRPVSKVSATTTRDTADDEKKPSLLTSVLDALSNEDMAGLLGLNLSDLSTLNLSVDNSVRRGSACSAAADANGESSISTYPKSAPNNASKAHSSTSATLLSDEPTAWQWQGGPFVQTVGRRRSEMGSFSMANIQNGVVPRKRRGGQRRSMLENVRVDLGDNFVPCDGLEQFLMDTDPDKTLDDEKAQRRIRMPSIYGNNRSTASIGSVIDRYSLSTLSLVSNEYSLPPAPRPTYVQDLCVAMDQLQALMRCVE</sequence>
<accession>A0A0L0FL25</accession>